<evidence type="ECO:0000259" key="5">
    <source>
        <dbReference type="PROSITE" id="PS50865"/>
    </source>
</evidence>
<evidence type="ECO:0000313" key="7">
    <source>
        <dbReference type="Proteomes" id="UP000053477"/>
    </source>
</evidence>
<dbReference type="InterPro" id="IPR046824">
    <property type="entry name" value="Mss51-like_C"/>
</dbReference>
<evidence type="ECO:0000256" key="2">
    <source>
        <dbReference type="ARBA" id="ARBA00022771"/>
    </source>
</evidence>
<reference evidence="6 7" key="1">
    <citation type="submission" date="2015-04" db="EMBL/GenBank/DDBJ databases">
        <title>Complete genome sequence of Schizopora paradoxa KUC8140, a cosmopolitan wood degrader in East Asia.</title>
        <authorList>
            <consortium name="DOE Joint Genome Institute"/>
            <person name="Min B."/>
            <person name="Park H."/>
            <person name="Jang Y."/>
            <person name="Kim J.-J."/>
            <person name="Kim K.H."/>
            <person name="Pangilinan J."/>
            <person name="Lipzen A."/>
            <person name="Riley R."/>
            <person name="Grigoriev I.V."/>
            <person name="Spatafora J.W."/>
            <person name="Choi I.-G."/>
        </authorList>
    </citation>
    <scope>NUCLEOTIDE SEQUENCE [LARGE SCALE GENOMIC DNA]</scope>
    <source>
        <strain evidence="6 7">KUC8140</strain>
    </source>
</reference>
<dbReference type="Pfam" id="PF01753">
    <property type="entry name" value="zf-MYND"/>
    <property type="match status" value="1"/>
</dbReference>
<evidence type="ECO:0000256" key="4">
    <source>
        <dbReference type="PROSITE-ProRule" id="PRU00134"/>
    </source>
</evidence>
<accession>A0A0H2RM90</accession>
<dbReference type="Proteomes" id="UP000053477">
    <property type="component" value="Unassembled WGS sequence"/>
</dbReference>
<dbReference type="EMBL" id="KQ086022">
    <property type="protein sequence ID" value="KLO10573.1"/>
    <property type="molecule type" value="Genomic_DNA"/>
</dbReference>
<keyword evidence="7" id="KW-1185">Reference proteome</keyword>
<dbReference type="SUPFAM" id="SSF144232">
    <property type="entry name" value="HIT/MYND zinc finger-like"/>
    <property type="match status" value="1"/>
</dbReference>
<proteinExistence type="predicted"/>
<gene>
    <name evidence="6" type="ORF">SCHPADRAFT_942714</name>
</gene>
<dbReference type="GO" id="GO:0008270">
    <property type="term" value="F:zinc ion binding"/>
    <property type="evidence" value="ECO:0007669"/>
    <property type="project" value="UniProtKB-KW"/>
</dbReference>
<evidence type="ECO:0000256" key="3">
    <source>
        <dbReference type="ARBA" id="ARBA00022833"/>
    </source>
</evidence>
<evidence type="ECO:0000313" key="6">
    <source>
        <dbReference type="EMBL" id="KLO10573.1"/>
    </source>
</evidence>
<protein>
    <recommendedName>
        <fullName evidence="5">MYND-type domain-containing protein</fullName>
    </recommendedName>
</protein>
<keyword evidence="3" id="KW-0862">Zinc</keyword>
<organism evidence="6 7">
    <name type="scientific">Schizopora paradoxa</name>
    <dbReference type="NCBI Taxonomy" id="27342"/>
    <lineage>
        <taxon>Eukaryota</taxon>
        <taxon>Fungi</taxon>
        <taxon>Dikarya</taxon>
        <taxon>Basidiomycota</taxon>
        <taxon>Agaricomycotina</taxon>
        <taxon>Agaricomycetes</taxon>
        <taxon>Hymenochaetales</taxon>
        <taxon>Schizoporaceae</taxon>
        <taxon>Schizopora</taxon>
    </lineage>
</organism>
<dbReference type="PROSITE" id="PS01360">
    <property type="entry name" value="ZF_MYND_1"/>
    <property type="match status" value="1"/>
</dbReference>
<name>A0A0H2RM90_9AGAM</name>
<sequence length="520" mass="60017">MNSVSIFTFNQAKHTNLAILGTACFVCQKISDELLRCGQCKRVSYCSTECQAADHEGHDKVCEALQRAPKTTPSFLRRMIFERGNTPYDLEPDIYLLYAEEEKVFDDLFKDMHMGRIHRDFLLYEPRCAVCLRSADDMRDLYAPEFTSLLHCSDCRAAFACSEEHRAQYLDEHSRELEDGESFTECELNKRAYEHSLEIVTRGWTKGETFFYPLRLKPEYTPLPSSWDEWFADPFNLCPPNSSPVLNRIRTKQLSIPMTILYGMELFDKAAGDLPLLTSRTELEIAVVGANEFELKFGGLACFEEILHSLPSLRRLTVRLINPEIICGLIGSEGLNREAMDWEPCALCKEKGVEFVHSIHPQLFHEYMEKPIRFNLKEGMIQDAPAQLPDIAVVFNSGMGLKYEERSHWSPTLEILAEHGVPTLCTAFLKREAEEDTDYLNMHRCNIVIERHKNPWRSEALTKMVMMRKYFFTYNGFIQGFRGLRERDEELELVDRSESPVITKELLAMMLNATLTFRGL</sequence>
<keyword evidence="1" id="KW-0479">Metal-binding</keyword>
<keyword evidence="2 4" id="KW-0863">Zinc-finger</keyword>
<dbReference type="PROSITE" id="PS50865">
    <property type="entry name" value="ZF_MYND_2"/>
    <property type="match status" value="1"/>
</dbReference>
<dbReference type="InterPro" id="IPR002893">
    <property type="entry name" value="Znf_MYND"/>
</dbReference>
<dbReference type="Gene3D" id="6.10.140.2220">
    <property type="match status" value="1"/>
</dbReference>
<dbReference type="STRING" id="27342.A0A0H2RM90"/>
<evidence type="ECO:0000256" key="1">
    <source>
        <dbReference type="ARBA" id="ARBA00022723"/>
    </source>
</evidence>
<dbReference type="AlphaFoldDB" id="A0A0H2RM90"/>
<dbReference type="PANTHER" id="PTHR28069">
    <property type="entry name" value="GH20023P"/>
    <property type="match status" value="1"/>
</dbReference>
<dbReference type="OrthoDB" id="432970at2759"/>
<feature type="domain" description="MYND-type" evidence="5">
    <location>
        <begin position="24"/>
        <end position="62"/>
    </location>
</feature>
<dbReference type="Pfam" id="PF20179">
    <property type="entry name" value="MSS51_C"/>
    <property type="match status" value="1"/>
</dbReference>
<dbReference type="InParanoid" id="A0A0H2RM90"/>